<sequence>MRETDRQTHKTQTGGHKRNSSVLGQVQICSKRGRCAADRRGVVVKVVGHAGCARRPEPIGRLGGSAFTAGAAHRRQPRQYHATTTTSADPNKSSRNIIIHLLLLRRRTSSPQQPPGGPFPLPASAARRFSPLAFLFSASSKIG</sequence>
<organism evidence="2 3">
    <name type="scientific">Nesidiocoris tenuis</name>
    <dbReference type="NCBI Taxonomy" id="355587"/>
    <lineage>
        <taxon>Eukaryota</taxon>
        <taxon>Metazoa</taxon>
        <taxon>Ecdysozoa</taxon>
        <taxon>Arthropoda</taxon>
        <taxon>Hexapoda</taxon>
        <taxon>Insecta</taxon>
        <taxon>Pterygota</taxon>
        <taxon>Neoptera</taxon>
        <taxon>Paraneoptera</taxon>
        <taxon>Hemiptera</taxon>
        <taxon>Heteroptera</taxon>
        <taxon>Panheteroptera</taxon>
        <taxon>Cimicomorpha</taxon>
        <taxon>Miridae</taxon>
        <taxon>Dicyphina</taxon>
        <taxon>Nesidiocoris</taxon>
    </lineage>
</organism>
<keyword evidence="3" id="KW-1185">Reference proteome</keyword>
<proteinExistence type="predicted"/>
<protein>
    <submittedName>
        <fullName evidence="2">Uncharacterized protein</fullName>
    </submittedName>
</protein>
<feature type="region of interest" description="Disordered" evidence="1">
    <location>
        <begin position="1"/>
        <end position="20"/>
    </location>
</feature>
<dbReference type="AlphaFoldDB" id="A0A6H5GH69"/>
<feature type="compositionally biased region" description="Polar residues" evidence="1">
    <location>
        <begin position="81"/>
        <end position="91"/>
    </location>
</feature>
<evidence type="ECO:0000313" key="2">
    <source>
        <dbReference type="EMBL" id="CAB0002238.1"/>
    </source>
</evidence>
<name>A0A6H5GH69_9HEMI</name>
<gene>
    <name evidence="2" type="ORF">NTEN_LOCUS8025</name>
</gene>
<feature type="compositionally biased region" description="Polar residues" evidence="1">
    <location>
        <begin position="10"/>
        <end position="20"/>
    </location>
</feature>
<accession>A0A6H5GH69</accession>
<dbReference type="Proteomes" id="UP000479000">
    <property type="component" value="Unassembled WGS sequence"/>
</dbReference>
<dbReference type="EMBL" id="CADCXU010011982">
    <property type="protein sequence ID" value="CAB0002238.1"/>
    <property type="molecule type" value="Genomic_DNA"/>
</dbReference>
<evidence type="ECO:0000256" key="1">
    <source>
        <dbReference type="SAM" id="MobiDB-lite"/>
    </source>
</evidence>
<evidence type="ECO:0000313" key="3">
    <source>
        <dbReference type="Proteomes" id="UP000479000"/>
    </source>
</evidence>
<reference evidence="2 3" key="1">
    <citation type="submission" date="2020-02" db="EMBL/GenBank/DDBJ databases">
        <authorList>
            <person name="Ferguson B K."/>
        </authorList>
    </citation>
    <scope>NUCLEOTIDE SEQUENCE [LARGE SCALE GENOMIC DNA]</scope>
</reference>
<feature type="region of interest" description="Disordered" evidence="1">
    <location>
        <begin position="71"/>
        <end position="91"/>
    </location>
</feature>